<protein>
    <submittedName>
        <fullName evidence="4">Isonitrile hydratase</fullName>
    </submittedName>
</protein>
<dbReference type="Gene3D" id="1.10.10.60">
    <property type="entry name" value="Homeodomain-like"/>
    <property type="match status" value="1"/>
</dbReference>
<reference evidence="5" key="1">
    <citation type="journal article" date="2020" name="MBio">
        <title>Horizontal gene transfer to a defensive symbiont with a reduced genome amongst a multipartite beetle microbiome.</title>
        <authorList>
            <person name="Waterworth S.C."/>
            <person name="Florez L.V."/>
            <person name="Rees E.R."/>
            <person name="Hertweck C."/>
            <person name="Kaltenpoth M."/>
            <person name="Kwan J.C."/>
        </authorList>
    </citation>
    <scope>NUCLEOTIDE SEQUENCE [LARGE SCALE GENOMIC DNA]</scope>
</reference>
<evidence type="ECO:0000313" key="5">
    <source>
        <dbReference type="Proteomes" id="UP000487117"/>
    </source>
</evidence>
<dbReference type="GO" id="GO:0003700">
    <property type="term" value="F:DNA-binding transcription factor activity"/>
    <property type="evidence" value="ECO:0007669"/>
    <property type="project" value="InterPro"/>
</dbReference>
<dbReference type="PROSITE" id="PS01124">
    <property type="entry name" value="HTH_ARAC_FAMILY_2"/>
    <property type="match status" value="1"/>
</dbReference>
<evidence type="ECO:0000256" key="1">
    <source>
        <dbReference type="ARBA" id="ARBA00023015"/>
    </source>
</evidence>
<dbReference type="PANTHER" id="PTHR43130:SF3">
    <property type="entry name" value="HTH-TYPE TRANSCRIPTIONAL REGULATOR RV1931C"/>
    <property type="match status" value="1"/>
</dbReference>
<evidence type="ECO:0000256" key="2">
    <source>
        <dbReference type="ARBA" id="ARBA00023163"/>
    </source>
</evidence>
<dbReference type="SUPFAM" id="SSF46689">
    <property type="entry name" value="Homeodomain-like"/>
    <property type="match status" value="2"/>
</dbReference>
<comment type="caution">
    <text evidence="4">The sequence shown here is derived from an EMBL/GenBank/DDBJ whole genome shotgun (WGS) entry which is preliminary data.</text>
</comment>
<proteinExistence type="predicted"/>
<gene>
    <name evidence="4" type="primary">inhA</name>
    <name evidence="4" type="ORF">GAK31_03566</name>
</gene>
<keyword evidence="1" id="KW-0805">Transcription regulation</keyword>
<dbReference type="InterPro" id="IPR009057">
    <property type="entry name" value="Homeodomain-like_sf"/>
</dbReference>
<accession>A0A7V8FDU7</accession>
<evidence type="ECO:0000313" key="4">
    <source>
        <dbReference type="EMBL" id="KAF1013417.1"/>
    </source>
</evidence>
<dbReference type="InterPro" id="IPR029062">
    <property type="entry name" value="Class_I_gatase-like"/>
</dbReference>
<dbReference type="Gene3D" id="3.40.50.880">
    <property type="match status" value="1"/>
</dbReference>
<evidence type="ECO:0000259" key="3">
    <source>
        <dbReference type="PROSITE" id="PS01124"/>
    </source>
</evidence>
<dbReference type="CDD" id="cd03137">
    <property type="entry name" value="GATase1_AraC_1"/>
    <property type="match status" value="1"/>
</dbReference>
<dbReference type="PANTHER" id="PTHR43130">
    <property type="entry name" value="ARAC-FAMILY TRANSCRIPTIONAL REGULATOR"/>
    <property type="match status" value="1"/>
</dbReference>
<dbReference type="EMBL" id="WNDS01000005">
    <property type="protein sequence ID" value="KAF1013417.1"/>
    <property type="molecule type" value="Genomic_DNA"/>
</dbReference>
<dbReference type="InterPro" id="IPR052158">
    <property type="entry name" value="INH-QAR"/>
</dbReference>
<keyword evidence="2" id="KW-0804">Transcription</keyword>
<organism evidence="4 5">
    <name type="scientific">Stenotrophomonas maltophilia</name>
    <name type="common">Pseudomonas maltophilia</name>
    <name type="synonym">Xanthomonas maltophilia</name>
    <dbReference type="NCBI Taxonomy" id="40324"/>
    <lineage>
        <taxon>Bacteria</taxon>
        <taxon>Pseudomonadati</taxon>
        <taxon>Pseudomonadota</taxon>
        <taxon>Gammaproteobacteria</taxon>
        <taxon>Lysobacterales</taxon>
        <taxon>Lysobacteraceae</taxon>
        <taxon>Stenotrophomonas</taxon>
        <taxon>Stenotrophomonas maltophilia group</taxon>
    </lineage>
</organism>
<dbReference type="Pfam" id="PF12833">
    <property type="entry name" value="HTH_18"/>
    <property type="match status" value="1"/>
</dbReference>
<dbReference type="SUPFAM" id="SSF52317">
    <property type="entry name" value="Class I glutamine amidotransferase-like"/>
    <property type="match status" value="1"/>
</dbReference>
<name>A0A7V8FDU7_STEMA</name>
<dbReference type="InterPro" id="IPR002818">
    <property type="entry name" value="DJ-1/PfpI"/>
</dbReference>
<feature type="domain" description="HTH araC/xylS-type" evidence="3">
    <location>
        <begin position="235"/>
        <end position="332"/>
    </location>
</feature>
<dbReference type="Proteomes" id="UP000487117">
    <property type="component" value="Unassembled WGS sequence"/>
</dbReference>
<dbReference type="InterPro" id="IPR018060">
    <property type="entry name" value="HTH_AraC"/>
</dbReference>
<dbReference type="AlphaFoldDB" id="A0A7V8FDU7"/>
<sequence length="341" mass="36461">MRALPSLPSAPRSLQLLALPGFQLLDVAGPLDVFAQANRVLGKAAYALSVVSPGRGPVRSSSGLEVLAQRSVLDAGDASADTLLVAGGPEHAERRLDARTARWLAEHAPRARRHGAVCTGAFALGAPGLLDQPCRLTTHWAYAAQLAARHPAARIDADAIYVADRALRTSAGITAGMDLALALVEEDLGRAVARTVADDLVLFFRREGGQRQFARTDTGVEVADSGAPPPRAALQELQRWVATRLHERHSVASLAAQAGLSARSFARVFQAEMHCTPMVWLEQQRMEQARQRLEAGQAPKQVAAAVAFGSVDTLRLAFLRRFGVTPAAWRRRHAHKAGDGG</sequence>
<dbReference type="GO" id="GO:0043565">
    <property type="term" value="F:sequence-specific DNA binding"/>
    <property type="evidence" value="ECO:0007669"/>
    <property type="project" value="InterPro"/>
</dbReference>
<dbReference type="SMART" id="SM00342">
    <property type="entry name" value="HTH_ARAC"/>
    <property type="match status" value="1"/>
</dbReference>
<dbReference type="Pfam" id="PF01965">
    <property type="entry name" value="DJ-1_PfpI"/>
    <property type="match status" value="1"/>
</dbReference>